<gene>
    <name evidence="3" type="ORF">ACFQ0R_00045</name>
</gene>
<evidence type="ECO:0000313" key="3">
    <source>
        <dbReference type="EMBL" id="MFD0930978.1"/>
    </source>
</evidence>
<evidence type="ECO:0000313" key="4">
    <source>
        <dbReference type="Proteomes" id="UP001597049"/>
    </source>
</evidence>
<keyword evidence="2" id="KW-0732">Signal</keyword>
<comment type="caution">
    <text evidence="3">The sequence shown here is derived from an EMBL/GenBank/DDBJ whole genome shotgun (WGS) entry which is preliminary data.</text>
</comment>
<evidence type="ECO:0008006" key="5">
    <source>
        <dbReference type="Google" id="ProtNLM"/>
    </source>
</evidence>
<evidence type="ECO:0000256" key="1">
    <source>
        <dbReference type="SAM" id="MobiDB-lite"/>
    </source>
</evidence>
<proteinExistence type="predicted"/>
<name>A0ABW3GKM5_9FLAO</name>
<sequence length="301" mass="33887">MKFYLLKFSVLLLLIVGYHTSYCQTTTASEKRDKTKAKSYFYLGLNFISDAVYMGRKDSISAPYAFPSITYYNKTGLYATGSLSYLTKSNESRIDLFLGTLGYEITTEKFRGDLSVTKYFFNTDSYNVISEVEADITASAGYDFDVIDVSLALTTFFNNNSSSDFILSSEISHNFITKKRDFQISPTVGVFLGSQNFYEEYYINNRFGSQRSQGSSSGQGPGGSTTPTTTTVVLNESEKFGLMAFEFSIPMWYVARPFILSFLPVLVVPQNPASLTVDSTVFEEDLENTFYWMVGVSYKFN</sequence>
<feature type="region of interest" description="Disordered" evidence="1">
    <location>
        <begin position="210"/>
        <end position="229"/>
    </location>
</feature>
<keyword evidence="4" id="KW-1185">Reference proteome</keyword>
<protein>
    <recommendedName>
        <fullName evidence="5">Outer membrane protein beta-barrel domain-containing protein</fullName>
    </recommendedName>
</protein>
<accession>A0ABW3GKM5</accession>
<dbReference type="Proteomes" id="UP001597049">
    <property type="component" value="Unassembled WGS sequence"/>
</dbReference>
<reference evidence="4" key="1">
    <citation type="journal article" date="2019" name="Int. J. Syst. Evol. Microbiol.">
        <title>The Global Catalogue of Microorganisms (GCM) 10K type strain sequencing project: providing services to taxonomists for standard genome sequencing and annotation.</title>
        <authorList>
            <consortium name="The Broad Institute Genomics Platform"/>
            <consortium name="The Broad Institute Genome Sequencing Center for Infectious Disease"/>
            <person name="Wu L."/>
            <person name="Ma J."/>
        </authorList>
    </citation>
    <scope>NUCLEOTIDE SEQUENCE [LARGE SCALE GENOMIC DNA]</scope>
    <source>
        <strain evidence="4">CCUG 56752</strain>
    </source>
</reference>
<dbReference type="RefSeq" id="WP_379656320.1">
    <property type="nucleotide sequence ID" value="NZ_JBHTIV010000002.1"/>
</dbReference>
<dbReference type="EMBL" id="JBHTIV010000002">
    <property type="protein sequence ID" value="MFD0930978.1"/>
    <property type="molecule type" value="Genomic_DNA"/>
</dbReference>
<feature type="chain" id="PRO_5046872659" description="Outer membrane protein beta-barrel domain-containing protein" evidence="2">
    <location>
        <begin position="24"/>
        <end position="301"/>
    </location>
</feature>
<evidence type="ECO:0000256" key="2">
    <source>
        <dbReference type="SAM" id="SignalP"/>
    </source>
</evidence>
<feature type="signal peptide" evidence="2">
    <location>
        <begin position="1"/>
        <end position="23"/>
    </location>
</feature>
<organism evidence="3 4">
    <name type="scientific">Psychroflexus salinarum</name>
    <dbReference type="NCBI Taxonomy" id="546024"/>
    <lineage>
        <taxon>Bacteria</taxon>
        <taxon>Pseudomonadati</taxon>
        <taxon>Bacteroidota</taxon>
        <taxon>Flavobacteriia</taxon>
        <taxon>Flavobacteriales</taxon>
        <taxon>Flavobacteriaceae</taxon>
        <taxon>Psychroflexus</taxon>
    </lineage>
</organism>